<protein>
    <recommendedName>
        <fullName evidence="3">F-box domain-containing protein</fullName>
    </recommendedName>
</protein>
<evidence type="ECO:0008006" key="3">
    <source>
        <dbReference type="Google" id="ProtNLM"/>
    </source>
</evidence>
<proteinExistence type="predicted"/>
<dbReference type="Gene3D" id="3.80.10.10">
    <property type="entry name" value="Ribonuclease Inhibitor"/>
    <property type="match status" value="1"/>
</dbReference>
<organism evidence="1 2">
    <name type="scientific">Mycena alexandri</name>
    <dbReference type="NCBI Taxonomy" id="1745969"/>
    <lineage>
        <taxon>Eukaryota</taxon>
        <taxon>Fungi</taxon>
        <taxon>Dikarya</taxon>
        <taxon>Basidiomycota</taxon>
        <taxon>Agaricomycotina</taxon>
        <taxon>Agaricomycetes</taxon>
        <taxon>Agaricomycetidae</taxon>
        <taxon>Agaricales</taxon>
        <taxon>Marasmiineae</taxon>
        <taxon>Mycenaceae</taxon>
        <taxon>Mycena</taxon>
    </lineage>
</organism>
<dbReference type="Proteomes" id="UP001218188">
    <property type="component" value="Unassembled WGS sequence"/>
</dbReference>
<comment type="caution">
    <text evidence="1">The sequence shown here is derived from an EMBL/GenBank/DDBJ whole genome shotgun (WGS) entry which is preliminary data.</text>
</comment>
<dbReference type="InterPro" id="IPR032675">
    <property type="entry name" value="LRR_dom_sf"/>
</dbReference>
<sequence length="523" mass="58086">MTAQVSLLSLPNELLIAIFENTKFPVDYLCTLAVLCRRLHFIALPIYFARNGMLEPSKSAFIPLAKDGQDMLAALNMALFISSMEEITCVLPHPSCTSIFPLLPHLRRLRKFISRIPSVKRVTLQLDARNSMCNAAGDDEALRAWSSTLGGLLNVVIEKGCTELTVRYGGYLTRSYMLSTGPAHRTRIRRLVKSVRRVFGPRAALSGKSWEFRRVPEQGKKGEFAVVPGSKLPRSQELSTLHIESAVLIMPPCLSWTLSALRYCGITSLSISRVSLEKELWNAALTLIAKGAPHLAELSLCELDSISDVEILKFCSRLRRLTSLKIGNNEEAQGVPTKCTKGQIPAFRHLTSLIAPADFILYFLRPQKCFPQLNSLSITFHGKTKTHIRTVGAQLMAVCRLMATRKISPSLCLSLPLFSDTITFDFDAVLSLPVKVTRYFEHVASLDLHVFPYGTAEIARWVHLFPSVQHVSLVVRSKPADADADTVRFLHALSQAQSLLRTVTINGRKHVLDDLPPSVATKC</sequence>
<dbReference type="AlphaFoldDB" id="A0AAD6T4F4"/>
<dbReference type="EMBL" id="JARJCM010000028">
    <property type="protein sequence ID" value="KAJ7039032.1"/>
    <property type="molecule type" value="Genomic_DNA"/>
</dbReference>
<gene>
    <name evidence="1" type="ORF">C8F04DRAFT_1086885</name>
</gene>
<keyword evidence="2" id="KW-1185">Reference proteome</keyword>
<accession>A0AAD6T4F4</accession>
<evidence type="ECO:0000313" key="2">
    <source>
        <dbReference type="Proteomes" id="UP001218188"/>
    </source>
</evidence>
<name>A0AAD6T4F4_9AGAR</name>
<evidence type="ECO:0000313" key="1">
    <source>
        <dbReference type="EMBL" id="KAJ7039032.1"/>
    </source>
</evidence>
<reference evidence="1" key="1">
    <citation type="submission" date="2023-03" db="EMBL/GenBank/DDBJ databases">
        <title>Massive genome expansion in bonnet fungi (Mycena s.s.) driven by repeated elements and novel gene families across ecological guilds.</title>
        <authorList>
            <consortium name="Lawrence Berkeley National Laboratory"/>
            <person name="Harder C.B."/>
            <person name="Miyauchi S."/>
            <person name="Viragh M."/>
            <person name="Kuo A."/>
            <person name="Thoen E."/>
            <person name="Andreopoulos B."/>
            <person name="Lu D."/>
            <person name="Skrede I."/>
            <person name="Drula E."/>
            <person name="Henrissat B."/>
            <person name="Morin E."/>
            <person name="Kohler A."/>
            <person name="Barry K."/>
            <person name="LaButti K."/>
            <person name="Morin E."/>
            <person name="Salamov A."/>
            <person name="Lipzen A."/>
            <person name="Mereny Z."/>
            <person name="Hegedus B."/>
            <person name="Baldrian P."/>
            <person name="Stursova M."/>
            <person name="Weitz H."/>
            <person name="Taylor A."/>
            <person name="Grigoriev I.V."/>
            <person name="Nagy L.G."/>
            <person name="Martin F."/>
            <person name="Kauserud H."/>
        </authorList>
    </citation>
    <scope>NUCLEOTIDE SEQUENCE</scope>
    <source>
        <strain evidence="1">CBHHK200</strain>
    </source>
</reference>